<evidence type="ECO:0000256" key="1">
    <source>
        <dbReference type="SAM" id="MobiDB-lite"/>
    </source>
</evidence>
<dbReference type="STRING" id="55544.A0A4D9DSG0"/>
<evidence type="ECO:0000313" key="3">
    <source>
        <dbReference type="Proteomes" id="UP000297703"/>
    </source>
</evidence>
<dbReference type="OrthoDB" id="9909845at2759"/>
<name>A0A4D9DSG0_9SAUR</name>
<dbReference type="AlphaFoldDB" id="A0A4D9DSG0"/>
<sequence>MDRVSSSMKQVPNPLPKVLSRRGGGGGGGGLEAEREGFERSQGSILPFQGVDYDQNPFFATASASNFAIELCSTAKCPSFLKKQKGLVLVVAKKTLCRENQNAKSPALQSGSGSLSPNIPQIFDKELTSPPFWLQALLWYCKCSFGNADKEPPFHTILLGTVTDSTLSVESKGKVV</sequence>
<keyword evidence="3" id="KW-1185">Reference proteome</keyword>
<reference evidence="2 3" key="2">
    <citation type="submission" date="2019-04" db="EMBL/GenBank/DDBJ databases">
        <title>The genome sequence of big-headed turtle.</title>
        <authorList>
            <person name="Gong S."/>
        </authorList>
    </citation>
    <scope>NUCLEOTIDE SEQUENCE [LARGE SCALE GENOMIC DNA]</scope>
    <source>
        <strain evidence="2">DO16091913</strain>
        <tissue evidence="2">Muscle</tissue>
    </source>
</reference>
<dbReference type="EMBL" id="QXTE01000339">
    <property type="protein sequence ID" value="TFJ99281.1"/>
    <property type="molecule type" value="Genomic_DNA"/>
</dbReference>
<organism evidence="2 3">
    <name type="scientific">Platysternon megacephalum</name>
    <name type="common">big-headed turtle</name>
    <dbReference type="NCBI Taxonomy" id="55544"/>
    <lineage>
        <taxon>Eukaryota</taxon>
        <taxon>Metazoa</taxon>
        <taxon>Chordata</taxon>
        <taxon>Craniata</taxon>
        <taxon>Vertebrata</taxon>
        <taxon>Euteleostomi</taxon>
        <taxon>Archelosauria</taxon>
        <taxon>Testudinata</taxon>
        <taxon>Testudines</taxon>
        <taxon>Cryptodira</taxon>
        <taxon>Durocryptodira</taxon>
        <taxon>Testudinoidea</taxon>
        <taxon>Platysternidae</taxon>
        <taxon>Platysternon</taxon>
    </lineage>
</organism>
<proteinExistence type="predicted"/>
<protein>
    <submittedName>
        <fullName evidence="2">Antigen WC1.1-like</fullName>
    </submittedName>
</protein>
<gene>
    <name evidence="2" type="ORF">DR999_PMT18726</name>
</gene>
<accession>A0A4D9DSG0</accession>
<comment type="caution">
    <text evidence="2">The sequence shown here is derived from an EMBL/GenBank/DDBJ whole genome shotgun (WGS) entry which is preliminary data.</text>
</comment>
<feature type="compositionally biased region" description="Polar residues" evidence="1">
    <location>
        <begin position="1"/>
        <end position="10"/>
    </location>
</feature>
<reference evidence="2 3" key="1">
    <citation type="submission" date="2019-04" db="EMBL/GenBank/DDBJ databases">
        <title>Draft genome of the big-headed turtle Platysternon megacephalum.</title>
        <authorList>
            <person name="Gong S."/>
        </authorList>
    </citation>
    <scope>NUCLEOTIDE SEQUENCE [LARGE SCALE GENOMIC DNA]</scope>
    <source>
        <strain evidence="2">DO16091913</strain>
        <tissue evidence="2">Muscle</tissue>
    </source>
</reference>
<feature type="region of interest" description="Disordered" evidence="1">
    <location>
        <begin position="1"/>
        <end position="36"/>
    </location>
</feature>
<dbReference type="Proteomes" id="UP000297703">
    <property type="component" value="Unassembled WGS sequence"/>
</dbReference>
<evidence type="ECO:0000313" key="2">
    <source>
        <dbReference type="EMBL" id="TFJ99281.1"/>
    </source>
</evidence>
<feature type="compositionally biased region" description="Gly residues" evidence="1">
    <location>
        <begin position="22"/>
        <end position="31"/>
    </location>
</feature>